<keyword evidence="1" id="KW-0812">Transmembrane</keyword>
<evidence type="ECO:0008006" key="4">
    <source>
        <dbReference type="Google" id="ProtNLM"/>
    </source>
</evidence>
<protein>
    <recommendedName>
        <fullName evidence="4">Transmembrane protein</fullName>
    </recommendedName>
</protein>
<evidence type="ECO:0000313" key="3">
    <source>
        <dbReference type="Proteomes" id="UP001565368"/>
    </source>
</evidence>
<dbReference type="GeneID" id="95982853"/>
<comment type="caution">
    <text evidence="2">The sequence shown here is derived from an EMBL/GenBank/DDBJ whole genome shotgun (WGS) entry which is preliminary data.</text>
</comment>
<accession>A0ABR3Q8N3</accession>
<proteinExistence type="predicted"/>
<evidence type="ECO:0000256" key="1">
    <source>
        <dbReference type="SAM" id="Phobius"/>
    </source>
</evidence>
<keyword evidence="1" id="KW-0472">Membrane</keyword>
<dbReference type="RefSeq" id="XP_069210811.1">
    <property type="nucleotide sequence ID" value="XM_069350425.1"/>
</dbReference>
<gene>
    <name evidence="2" type="ORF">Q8F55_001810</name>
</gene>
<dbReference type="EMBL" id="JBBXJM010000002">
    <property type="protein sequence ID" value="KAL1410867.1"/>
    <property type="molecule type" value="Genomic_DNA"/>
</dbReference>
<organism evidence="2 3">
    <name type="scientific">Vanrija albida</name>
    <dbReference type="NCBI Taxonomy" id="181172"/>
    <lineage>
        <taxon>Eukaryota</taxon>
        <taxon>Fungi</taxon>
        <taxon>Dikarya</taxon>
        <taxon>Basidiomycota</taxon>
        <taxon>Agaricomycotina</taxon>
        <taxon>Tremellomycetes</taxon>
        <taxon>Trichosporonales</taxon>
        <taxon>Trichosporonaceae</taxon>
        <taxon>Vanrija</taxon>
    </lineage>
</organism>
<keyword evidence="3" id="KW-1185">Reference proteome</keyword>
<dbReference type="Proteomes" id="UP001565368">
    <property type="component" value="Unassembled WGS sequence"/>
</dbReference>
<reference evidence="2 3" key="1">
    <citation type="submission" date="2023-08" db="EMBL/GenBank/DDBJ databases">
        <title>Annotated Genome Sequence of Vanrija albida AlHP1.</title>
        <authorList>
            <person name="Herzog R."/>
        </authorList>
    </citation>
    <scope>NUCLEOTIDE SEQUENCE [LARGE SCALE GENOMIC DNA]</scope>
    <source>
        <strain evidence="2 3">AlHP1</strain>
    </source>
</reference>
<feature type="transmembrane region" description="Helical" evidence="1">
    <location>
        <begin position="142"/>
        <end position="162"/>
    </location>
</feature>
<keyword evidence="1" id="KW-1133">Transmembrane helix</keyword>
<name>A0ABR3Q8N3_9TREE</name>
<sequence length="247" mass="27154">MPSYARINEKRPDWFGVGDELASPPYSPTTSPVVRTHFFPRRLLHNTRFFAVLYPSVAFYFLFVYVLNWTFPNLVVAELGVLAAIKRLGPNDARTRNRVVVGIVQTLFLCLFLAGVVMSGAVTATGAVQVFNGPHGQALESAFVLGLLGVMGIQTILFGLWLRREKVKVDEAEGSHSRSISVGSGTGVELGFEPGPGLLAEPPVIELADPECIRIVALREDEVKRQKEVWRRKAALEAAALRRPPVC</sequence>
<feature type="transmembrane region" description="Helical" evidence="1">
    <location>
        <begin position="101"/>
        <end position="122"/>
    </location>
</feature>
<evidence type="ECO:0000313" key="2">
    <source>
        <dbReference type="EMBL" id="KAL1410867.1"/>
    </source>
</evidence>